<name>A0A6G6XGG1_9CAUD</name>
<reference evidence="2 3" key="1">
    <citation type="submission" date="2019-10" db="EMBL/GenBank/DDBJ databases">
        <title>Genome of the temperate Pseudomonas aerugionosa phage vB_Pae-SS2019XI.</title>
        <authorList>
            <person name="Hammerl J.A."/>
            <person name="Jaeckel C."/>
            <person name="Schnehle S."/>
            <person name="Schmoger S."/>
        </authorList>
    </citation>
    <scope>NUCLEOTIDE SEQUENCE [LARGE SCALE GENOMIC DNA]</scope>
</reference>
<evidence type="ECO:0000256" key="1">
    <source>
        <dbReference type="SAM" id="Coils"/>
    </source>
</evidence>
<sequence>MALCLVVESRLSSQPNVDLTTRNCLMSDNLRSLESTHHPNLRLPDGARSGFRMDLTINIPTIITLVTLATGVISFGVTTYNDLNRADVEQKRDISMLRTDVDRISAAQANVAAEMRQATDKIREENRQDFREVRASLDKLNDRLQPAANNAMRGWTK</sequence>
<accession>A0A6G6XGG1</accession>
<protein>
    <submittedName>
        <fullName evidence="2">Endolysin</fullName>
    </submittedName>
</protein>
<organism evidence="2 3">
    <name type="scientific">Pseudomonas phage vB_Pae-SS2019XI</name>
    <dbReference type="NCBI Taxonomy" id="2660688"/>
    <lineage>
        <taxon>Viruses</taxon>
        <taxon>Duplodnaviria</taxon>
        <taxon>Heunggongvirae</taxon>
        <taxon>Uroviricota</taxon>
        <taxon>Caudoviricetes</taxon>
        <taxon>Casjensviridae</taxon>
        <taxon>Maxdohrnvirus</taxon>
        <taxon>Maxdohrnvirus SS2019XI</taxon>
    </lineage>
</organism>
<keyword evidence="3" id="KW-1185">Reference proteome</keyword>
<evidence type="ECO:0000313" key="2">
    <source>
        <dbReference type="EMBL" id="QIG56904.1"/>
    </source>
</evidence>
<feature type="coiled-coil region" evidence="1">
    <location>
        <begin position="108"/>
        <end position="143"/>
    </location>
</feature>
<proteinExistence type="predicted"/>
<dbReference type="EMBL" id="MN536026">
    <property type="protein sequence ID" value="QIG56904.1"/>
    <property type="molecule type" value="Genomic_DNA"/>
</dbReference>
<dbReference type="SMR" id="A0A6G6XGG1"/>
<keyword evidence="1" id="KW-0175">Coiled coil</keyword>
<evidence type="ECO:0000313" key="3">
    <source>
        <dbReference type="Proteomes" id="UP000502584"/>
    </source>
</evidence>
<gene>
    <name evidence="2" type="ORF">vBPaeSS2019XI_026</name>
</gene>
<dbReference type="Proteomes" id="UP000502584">
    <property type="component" value="Segment"/>
</dbReference>